<dbReference type="STRING" id="1841610.A6X21_07255"/>
<dbReference type="EMBL" id="LYDR01000123">
    <property type="protein sequence ID" value="ODA29774.1"/>
    <property type="molecule type" value="Genomic_DNA"/>
</dbReference>
<protein>
    <recommendedName>
        <fullName evidence="1">Carbohydrate kinase PfkB domain-containing protein</fullName>
    </recommendedName>
</protein>
<dbReference type="PANTHER" id="PTHR42774">
    <property type="entry name" value="PHOSPHOTRANSFERASE SYSTEM TRANSPORT PROTEIN"/>
    <property type="match status" value="1"/>
</dbReference>
<dbReference type="RefSeq" id="WP_068849192.1">
    <property type="nucleotide sequence ID" value="NZ_LYDR01000123.1"/>
</dbReference>
<evidence type="ECO:0000313" key="2">
    <source>
        <dbReference type="EMBL" id="ODA29774.1"/>
    </source>
</evidence>
<gene>
    <name evidence="2" type="ORF">A6X21_07255</name>
</gene>
<dbReference type="Gene3D" id="3.40.1190.20">
    <property type="match status" value="1"/>
</dbReference>
<dbReference type="OrthoDB" id="9813569at2"/>
<keyword evidence="3" id="KW-1185">Reference proteome</keyword>
<evidence type="ECO:0000313" key="3">
    <source>
        <dbReference type="Proteomes" id="UP000094828"/>
    </source>
</evidence>
<evidence type="ECO:0000259" key="1">
    <source>
        <dbReference type="Pfam" id="PF00294"/>
    </source>
</evidence>
<dbReference type="SUPFAM" id="SSF53613">
    <property type="entry name" value="Ribokinase-like"/>
    <property type="match status" value="1"/>
</dbReference>
<dbReference type="Pfam" id="PF00294">
    <property type="entry name" value="PfkB"/>
    <property type="match status" value="1"/>
</dbReference>
<reference evidence="2 3" key="1">
    <citation type="submission" date="2016-05" db="EMBL/GenBank/DDBJ databases">
        <title>Genomic and physiological characterization of Planctopirus sp. isolated from fresh water lake.</title>
        <authorList>
            <person name="Subhash Y."/>
            <person name="Ramana C."/>
        </authorList>
    </citation>
    <scope>NUCLEOTIDE SEQUENCE [LARGE SCALE GENOMIC DNA]</scope>
    <source>
        <strain evidence="2 3">JC280</strain>
    </source>
</reference>
<dbReference type="GO" id="GO:0003824">
    <property type="term" value="F:catalytic activity"/>
    <property type="evidence" value="ECO:0007669"/>
    <property type="project" value="UniProtKB-ARBA"/>
</dbReference>
<dbReference type="AlphaFoldDB" id="A0A1C3E971"/>
<dbReference type="InterPro" id="IPR011611">
    <property type="entry name" value="PfkB_dom"/>
</dbReference>
<feature type="domain" description="Carbohydrate kinase PfkB" evidence="1">
    <location>
        <begin position="17"/>
        <end position="296"/>
    </location>
</feature>
<proteinExistence type="predicted"/>
<accession>A0A1C3E971</accession>
<dbReference type="InterPro" id="IPR029056">
    <property type="entry name" value="Ribokinase-like"/>
</dbReference>
<comment type="caution">
    <text evidence="2">The sequence shown here is derived from an EMBL/GenBank/DDBJ whole genome shotgun (WGS) entry which is preliminary data.</text>
</comment>
<name>A0A1C3E971_9PLAN</name>
<dbReference type="Proteomes" id="UP000094828">
    <property type="component" value="Unassembled WGS sequence"/>
</dbReference>
<organism evidence="2 3">
    <name type="scientific">Planctopirus hydrillae</name>
    <dbReference type="NCBI Taxonomy" id="1841610"/>
    <lineage>
        <taxon>Bacteria</taxon>
        <taxon>Pseudomonadati</taxon>
        <taxon>Planctomycetota</taxon>
        <taxon>Planctomycetia</taxon>
        <taxon>Planctomycetales</taxon>
        <taxon>Planctomycetaceae</taxon>
        <taxon>Planctopirus</taxon>
    </lineage>
</organism>
<dbReference type="InterPro" id="IPR052562">
    <property type="entry name" value="Ketohexokinase-related"/>
</dbReference>
<sequence>MSASESSVVNQVEIVGTGLVVADYRMIVPDFPQEDTKISGQALPRQVGGPVPTGLTMLRRLGHSCRMIGSWGEDEAGAFISQQLTSEGIDLQYSLVGAERETGLAHIWINEQTGRRTVVSHRPRQYLEPADFQRPMFAGARCLYLDGWPVNTSIAAAKLARECGLRVFLDAGSYRPGMEDLLPYVDVLNASRRMIQEFLRTDSLEDAAARLQALGPRWVITTFGEAGAVLHTRSHVVEQEAFHVVTRDTNGAGDVFCGSFVHGWLENWPADYILRFACAAGAIKCSHHGNRDALPTLGAIFRMAGPIPLDEDEV</sequence>
<dbReference type="PANTHER" id="PTHR42774:SF3">
    <property type="entry name" value="KETOHEXOKINASE"/>
    <property type="match status" value="1"/>
</dbReference>